<dbReference type="Proteomes" id="UP000815325">
    <property type="component" value="Unassembled WGS sequence"/>
</dbReference>
<evidence type="ECO:0000313" key="3">
    <source>
        <dbReference type="Proteomes" id="UP000815325"/>
    </source>
</evidence>
<feature type="transmembrane region" description="Helical" evidence="1">
    <location>
        <begin position="57"/>
        <end position="74"/>
    </location>
</feature>
<sequence length="161" mass="18330">MLRELTKRMSGALSVPLIQRALVSSTNQEHHGGNALGAVIADSKAYRAWTWSQYQRVMKYAALIAGVHLLLILRDMDSTYQQLVNIVMIFQMVCLFLLTLKLPPSWKIESHEWGRWVVLSFSLGKIVMTWVLFLSDEHPGDSVGHRCRRHDQNTDCSIAHA</sequence>
<name>A0ABQ7G8V0_DUNSA</name>
<dbReference type="EMBL" id="MU069983">
    <property type="protein sequence ID" value="KAF5831030.1"/>
    <property type="molecule type" value="Genomic_DNA"/>
</dbReference>
<keyword evidence="3" id="KW-1185">Reference proteome</keyword>
<protein>
    <submittedName>
        <fullName evidence="2">Uncharacterized protein</fullName>
    </submittedName>
</protein>
<keyword evidence="1" id="KW-0812">Transmembrane</keyword>
<reference evidence="2" key="1">
    <citation type="submission" date="2017-08" db="EMBL/GenBank/DDBJ databases">
        <authorList>
            <person name="Polle J.E."/>
            <person name="Barry K."/>
            <person name="Cushman J."/>
            <person name="Schmutz J."/>
            <person name="Tran D."/>
            <person name="Hathwaick L.T."/>
            <person name="Yim W.C."/>
            <person name="Jenkins J."/>
            <person name="Mckie-Krisberg Z.M."/>
            <person name="Prochnik S."/>
            <person name="Lindquist E."/>
            <person name="Dockter R.B."/>
            <person name="Adam C."/>
            <person name="Molina H."/>
            <person name="Bunkerborg J."/>
            <person name="Jin E."/>
            <person name="Buchheim M."/>
            <person name="Magnuson J."/>
        </authorList>
    </citation>
    <scope>NUCLEOTIDE SEQUENCE</scope>
    <source>
        <strain evidence="2">CCAP 19/18</strain>
    </source>
</reference>
<keyword evidence="1" id="KW-1133">Transmembrane helix</keyword>
<feature type="transmembrane region" description="Helical" evidence="1">
    <location>
        <begin position="113"/>
        <end position="133"/>
    </location>
</feature>
<proteinExistence type="predicted"/>
<evidence type="ECO:0000313" key="2">
    <source>
        <dbReference type="EMBL" id="KAF5831030.1"/>
    </source>
</evidence>
<accession>A0ABQ7G8V0</accession>
<gene>
    <name evidence="2" type="ORF">DUNSADRAFT_13681</name>
</gene>
<feature type="transmembrane region" description="Helical" evidence="1">
    <location>
        <begin position="80"/>
        <end position="101"/>
    </location>
</feature>
<keyword evidence="1" id="KW-0472">Membrane</keyword>
<evidence type="ECO:0000256" key="1">
    <source>
        <dbReference type="SAM" id="Phobius"/>
    </source>
</evidence>
<organism evidence="2 3">
    <name type="scientific">Dunaliella salina</name>
    <name type="common">Green alga</name>
    <name type="synonym">Protococcus salinus</name>
    <dbReference type="NCBI Taxonomy" id="3046"/>
    <lineage>
        <taxon>Eukaryota</taxon>
        <taxon>Viridiplantae</taxon>
        <taxon>Chlorophyta</taxon>
        <taxon>core chlorophytes</taxon>
        <taxon>Chlorophyceae</taxon>
        <taxon>CS clade</taxon>
        <taxon>Chlamydomonadales</taxon>
        <taxon>Dunaliellaceae</taxon>
        <taxon>Dunaliella</taxon>
    </lineage>
</organism>
<comment type="caution">
    <text evidence="2">The sequence shown here is derived from an EMBL/GenBank/DDBJ whole genome shotgun (WGS) entry which is preliminary data.</text>
</comment>